<keyword evidence="4" id="KW-0479">Metal-binding</keyword>
<dbReference type="UniPathway" id="UPA00299"/>
<sequence>MKDASKHMDSIVRRIRKDGCVLMLDFDGTLSPIVSNHRTAQISESTRESLRNAARHFPVAIISGRALSDVRNKIRLPISYAGSHGLESHIFGTSSKTQVKIPGEARNAFLHARRALGKIARDYRGVRVESKRLGYAIHYRSLSSVKARLFLKEALIAIGTYIRPTGIRVINDLYTFDIMPDLKRTKAHCALELFLALRKSRSSIPVYIGDSSTDEDAFRSLADGITIRVGKNSASVAQFYFQSRSGVDRFLRKIANI</sequence>
<dbReference type="InterPro" id="IPR044651">
    <property type="entry name" value="OTSB-like"/>
</dbReference>
<dbReference type="NCBIfam" id="TIGR01484">
    <property type="entry name" value="HAD-SF-IIB"/>
    <property type="match status" value="1"/>
</dbReference>
<keyword evidence="4" id="KW-0460">Magnesium</keyword>
<gene>
    <name evidence="5" type="ORF">UY44_C0007G0013</name>
</gene>
<dbReference type="EC" id="3.1.3.12" evidence="4"/>
<comment type="function">
    <text evidence="4">Removes the phosphate from trehalose 6-phosphate to produce free trehalose.</text>
</comment>
<name>A0A0G1VQN1_9BACT</name>
<evidence type="ECO:0000313" key="5">
    <source>
        <dbReference type="EMBL" id="KKW08751.1"/>
    </source>
</evidence>
<dbReference type="GO" id="GO:0005992">
    <property type="term" value="P:trehalose biosynthetic process"/>
    <property type="evidence" value="ECO:0007669"/>
    <property type="project" value="UniProtKB-UniPathway"/>
</dbReference>
<evidence type="ECO:0000313" key="6">
    <source>
        <dbReference type="Proteomes" id="UP000033965"/>
    </source>
</evidence>
<dbReference type="Gene3D" id="3.40.50.1000">
    <property type="entry name" value="HAD superfamily/HAD-like"/>
    <property type="match status" value="1"/>
</dbReference>
<reference evidence="5 6" key="1">
    <citation type="journal article" date="2015" name="Nature">
        <title>rRNA introns, odd ribosomes, and small enigmatic genomes across a large radiation of phyla.</title>
        <authorList>
            <person name="Brown C.T."/>
            <person name="Hug L.A."/>
            <person name="Thomas B.C."/>
            <person name="Sharon I."/>
            <person name="Castelle C.J."/>
            <person name="Singh A."/>
            <person name="Wilkins M.J."/>
            <person name="Williams K.H."/>
            <person name="Banfield J.F."/>
        </authorList>
    </citation>
    <scope>NUCLEOTIDE SEQUENCE [LARGE SCALE GENOMIC DNA]</scope>
</reference>
<dbReference type="Gene3D" id="3.30.70.1020">
    <property type="entry name" value="Trehalose-6-phosphate phosphatase related protein, domain 2"/>
    <property type="match status" value="1"/>
</dbReference>
<dbReference type="InterPro" id="IPR003337">
    <property type="entry name" value="Trehalose_PPase"/>
</dbReference>
<dbReference type="EMBL" id="LCPZ01000007">
    <property type="protein sequence ID" value="KKW08751.1"/>
    <property type="molecule type" value="Genomic_DNA"/>
</dbReference>
<keyword evidence="3 4" id="KW-0378">Hydrolase</keyword>
<comment type="pathway">
    <text evidence="1 4">Glycan biosynthesis; trehalose biosynthesis.</text>
</comment>
<dbReference type="Proteomes" id="UP000033965">
    <property type="component" value="Unassembled WGS sequence"/>
</dbReference>
<evidence type="ECO:0000256" key="2">
    <source>
        <dbReference type="ARBA" id="ARBA00008770"/>
    </source>
</evidence>
<dbReference type="GO" id="GO:0046872">
    <property type="term" value="F:metal ion binding"/>
    <property type="evidence" value="ECO:0007669"/>
    <property type="project" value="UniProtKB-KW"/>
</dbReference>
<dbReference type="NCBIfam" id="TIGR00685">
    <property type="entry name" value="T6PP"/>
    <property type="match status" value="1"/>
</dbReference>
<dbReference type="AlphaFoldDB" id="A0A0G1VQN1"/>
<evidence type="ECO:0000256" key="4">
    <source>
        <dbReference type="RuleBase" id="RU361117"/>
    </source>
</evidence>
<comment type="cofactor">
    <cofactor evidence="4">
        <name>Mg(2+)</name>
        <dbReference type="ChEBI" id="CHEBI:18420"/>
    </cofactor>
</comment>
<dbReference type="GO" id="GO:0004805">
    <property type="term" value="F:trehalose-phosphatase activity"/>
    <property type="evidence" value="ECO:0007669"/>
    <property type="project" value="UniProtKB-EC"/>
</dbReference>
<dbReference type="PANTHER" id="PTHR43768">
    <property type="entry name" value="TREHALOSE 6-PHOSPHATE PHOSPHATASE"/>
    <property type="match status" value="1"/>
</dbReference>
<evidence type="ECO:0000256" key="1">
    <source>
        <dbReference type="ARBA" id="ARBA00005199"/>
    </source>
</evidence>
<dbReference type="InterPro" id="IPR036412">
    <property type="entry name" value="HAD-like_sf"/>
</dbReference>
<comment type="catalytic activity">
    <reaction evidence="4">
        <text>alpha,alpha-trehalose 6-phosphate + H2O = alpha,alpha-trehalose + phosphate</text>
        <dbReference type="Rhea" id="RHEA:23420"/>
        <dbReference type="ChEBI" id="CHEBI:15377"/>
        <dbReference type="ChEBI" id="CHEBI:16551"/>
        <dbReference type="ChEBI" id="CHEBI:43474"/>
        <dbReference type="ChEBI" id="CHEBI:58429"/>
        <dbReference type="EC" id="3.1.3.12"/>
    </reaction>
</comment>
<dbReference type="InterPro" id="IPR006379">
    <property type="entry name" value="HAD-SF_hydro_IIB"/>
</dbReference>
<comment type="similarity">
    <text evidence="2 4">Belongs to the trehalose phosphatase family.</text>
</comment>
<dbReference type="PANTHER" id="PTHR43768:SF3">
    <property type="entry name" value="TREHALOSE 6-PHOSPHATE PHOSPHATASE"/>
    <property type="match status" value="1"/>
</dbReference>
<dbReference type="Pfam" id="PF02358">
    <property type="entry name" value="Trehalose_PPase"/>
    <property type="match status" value="1"/>
</dbReference>
<dbReference type="InterPro" id="IPR023214">
    <property type="entry name" value="HAD_sf"/>
</dbReference>
<organism evidence="5 6">
    <name type="scientific">Candidatus Kaiserbacteria bacterium GW2011_GWA2_49_19</name>
    <dbReference type="NCBI Taxonomy" id="1618669"/>
    <lineage>
        <taxon>Bacteria</taxon>
        <taxon>Candidatus Kaiseribacteriota</taxon>
    </lineage>
</organism>
<dbReference type="SUPFAM" id="SSF56784">
    <property type="entry name" value="HAD-like"/>
    <property type="match status" value="1"/>
</dbReference>
<accession>A0A0G1VQN1</accession>
<proteinExistence type="inferred from homology"/>
<comment type="caution">
    <text evidence="5">The sequence shown here is derived from an EMBL/GenBank/DDBJ whole genome shotgun (WGS) entry which is preliminary data.</text>
</comment>
<evidence type="ECO:0000256" key="3">
    <source>
        <dbReference type="ARBA" id="ARBA00022801"/>
    </source>
</evidence>
<protein>
    <recommendedName>
        <fullName evidence="4">Trehalose 6-phosphate phosphatase</fullName>
        <ecNumber evidence="4">3.1.3.12</ecNumber>
    </recommendedName>
</protein>